<dbReference type="Proteomes" id="UP001501508">
    <property type="component" value="Unassembled WGS sequence"/>
</dbReference>
<keyword evidence="4" id="KW-0443">Lipid metabolism</keyword>
<comment type="pathway">
    <text evidence="4">Lipid metabolism; fatty acid biosynthesis.</text>
</comment>
<dbReference type="SUPFAM" id="SSF51230">
    <property type="entry name" value="Single hybrid motif"/>
    <property type="match status" value="1"/>
</dbReference>
<proteinExistence type="predicted"/>
<sequence>MTMETKEIQKLLDFIANSGLDEVIIETSELKVKVKRNSTVQTVAVGVPAPQAVAAPVVQSVAAAPAVRKETPAEEAPAEKADSKIVTIKSPMIGTFYRASSPESPLFVNVGDEIKPGKVVCVIEAMKLFNEIESELSGKIVKVLVENATPVEFDQPLFQVELA</sequence>
<evidence type="ECO:0000256" key="4">
    <source>
        <dbReference type="RuleBase" id="RU364072"/>
    </source>
</evidence>
<reference evidence="7" key="1">
    <citation type="journal article" date="2019" name="Int. J. Syst. Evol. Microbiol.">
        <title>The Global Catalogue of Microorganisms (GCM) 10K type strain sequencing project: providing services to taxonomists for standard genome sequencing and annotation.</title>
        <authorList>
            <consortium name="The Broad Institute Genomics Platform"/>
            <consortium name="The Broad Institute Genome Sequencing Center for Infectious Disease"/>
            <person name="Wu L."/>
            <person name="Ma J."/>
        </authorList>
    </citation>
    <scope>NUCLEOTIDE SEQUENCE [LARGE SCALE GENOMIC DNA]</scope>
    <source>
        <strain evidence="7">JCM 31920</strain>
    </source>
</reference>
<keyword evidence="3 4" id="KW-0092">Biotin</keyword>
<evidence type="ECO:0000313" key="6">
    <source>
        <dbReference type="EMBL" id="GAA4443016.1"/>
    </source>
</evidence>
<dbReference type="PANTHER" id="PTHR45266">
    <property type="entry name" value="OXALOACETATE DECARBOXYLASE ALPHA CHAIN"/>
    <property type="match status" value="1"/>
</dbReference>
<evidence type="ECO:0000259" key="5">
    <source>
        <dbReference type="PROSITE" id="PS50968"/>
    </source>
</evidence>
<dbReference type="EMBL" id="BAABEY010000029">
    <property type="protein sequence ID" value="GAA4443016.1"/>
    <property type="molecule type" value="Genomic_DNA"/>
</dbReference>
<dbReference type="PRINTS" id="PR01071">
    <property type="entry name" value="ACOABIOTINCC"/>
</dbReference>
<dbReference type="CDD" id="cd06850">
    <property type="entry name" value="biotinyl_domain"/>
    <property type="match status" value="1"/>
</dbReference>
<dbReference type="InterPro" id="IPR001249">
    <property type="entry name" value="AcCoA_biotinCC"/>
</dbReference>
<keyword evidence="4" id="KW-0444">Lipid biosynthesis</keyword>
<gene>
    <name evidence="6" type="primary">accB</name>
    <name evidence="6" type="ORF">GCM10023091_30750</name>
</gene>
<dbReference type="InterPro" id="IPR000089">
    <property type="entry name" value="Biotin_lipoyl"/>
</dbReference>
<dbReference type="InterPro" id="IPR011053">
    <property type="entry name" value="Single_hybrid_motif"/>
</dbReference>
<evidence type="ECO:0000256" key="1">
    <source>
        <dbReference type="ARBA" id="ARBA00003761"/>
    </source>
</evidence>
<dbReference type="PROSITE" id="PS50968">
    <property type="entry name" value="BIOTINYL_LIPOYL"/>
    <property type="match status" value="1"/>
</dbReference>
<dbReference type="Pfam" id="PF00364">
    <property type="entry name" value="Biotin_lipoyl"/>
    <property type="match status" value="1"/>
</dbReference>
<dbReference type="PANTHER" id="PTHR45266:SF3">
    <property type="entry name" value="OXALOACETATE DECARBOXYLASE ALPHA CHAIN"/>
    <property type="match status" value="1"/>
</dbReference>
<evidence type="ECO:0000256" key="3">
    <source>
        <dbReference type="ARBA" id="ARBA00023267"/>
    </source>
</evidence>
<organism evidence="6 7">
    <name type="scientific">Ravibacter arvi</name>
    <dbReference type="NCBI Taxonomy" id="2051041"/>
    <lineage>
        <taxon>Bacteria</taxon>
        <taxon>Pseudomonadati</taxon>
        <taxon>Bacteroidota</taxon>
        <taxon>Cytophagia</taxon>
        <taxon>Cytophagales</taxon>
        <taxon>Spirosomataceae</taxon>
        <taxon>Ravibacter</taxon>
    </lineage>
</organism>
<feature type="domain" description="Lipoyl-binding" evidence="5">
    <location>
        <begin position="85"/>
        <end position="161"/>
    </location>
</feature>
<comment type="caution">
    <text evidence="6">The sequence shown here is derived from an EMBL/GenBank/DDBJ whole genome shotgun (WGS) entry which is preliminary data.</text>
</comment>
<evidence type="ECO:0000313" key="7">
    <source>
        <dbReference type="Proteomes" id="UP001501508"/>
    </source>
</evidence>
<comment type="function">
    <text evidence="1 4">This protein is a component of the acetyl coenzyme A carboxylase complex; first, biotin carboxylase catalyzes the carboxylation of the carrier protein and then the transcarboxylase transfers the carboxyl group to form malonyl-CoA.</text>
</comment>
<keyword evidence="4" id="KW-0276">Fatty acid metabolism</keyword>
<protein>
    <recommendedName>
        <fullName evidence="2 4">Biotin carboxyl carrier protein of acetyl-CoA carboxylase</fullName>
    </recommendedName>
</protein>
<name>A0ABP8M215_9BACT</name>
<keyword evidence="4" id="KW-0275">Fatty acid biosynthesis</keyword>
<dbReference type="InterPro" id="IPR050709">
    <property type="entry name" value="Biotin_Carboxyl_Carrier/Decarb"/>
</dbReference>
<dbReference type="NCBIfam" id="TIGR00531">
    <property type="entry name" value="BCCP"/>
    <property type="match status" value="1"/>
</dbReference>
<dbReference type="Gene3D" id="2.40.50.100">
    <property type="match status" value="1"/>
</dbReference>
<keyword evidence="7" id="KW-1185">Reference proteome</keyword>
<evidence type="ECO:0000256" key="2">
    <source>
        <dbReference type="ARBA" id="ARBA00017562"/>
    </source>
</evidence>
<accession>A0ABP8M215</accession>